<accession>X1HAM3</accession>
<proteinExistence type="predicted"/>
<protein>
    <submittedName>
        <fullName evidence="1">Uncharacterized protein</fullName>
    </submittedName>
</protein>
<dbReference type="AlphaFoldDB" id="X1HAM3"/>
<gene>
    <name evidence="1" type="ORF">S03H2_14159</name>
</gene>
<evidence type="ECO:0000313" key="1">
    <source>
        <dbReference type="EMBL" id="GAH42373.1"/>
    </source>
</evidence>
<organism evidence="1">
    <name type="scientific">marine sediment metagenome</name>
    <dbReference type="NCBI Taxonomy" id="412755"/>
    <lineage>
        <taxon>unclassified sequences</taxon>
        <taxon>metagenomes</taxon>
        <taxon>ecological metagenomes</taxon>
    </lineage>
</organism>
<sequence>MLTNNSPIIGNLKNIIPETSPRKAKKVKNNAPLKNKYPRSIANIKKSIFIPSLKPRIPNSKTVNSDS</sequence>
<feature type="non-terminal residue" evidence="1">
    <location>
        <position position="67"/>
    </location>
</feature>
<name>X1HAM3_9ZZZZ</name>
<reference evidence="1" key="1">
    <citation type="journal article" date="2014" name="Front. Microbiol.">
        <title>High frequency of phylogenetically diverse reductive dehalogenase-homologous genes in deep subseafloor sedimentary metagenomes.</title>
        <authorList>
            <person name="Kawai M."/>
            <person name="Futagami T."/>
            <person name="Toyoda A."/>
            <person name="Takaki Y."/>
            <person name="Nishi S."/>
            <person name="Hori S."/>
            <person name="Arai W."/>
            <person name="Tsubouchi T."/>
            <person name="Morono Y."/>
            <person name="Uchiyama I."/>
            <person name="Ito T."/>
            <person name="Fujiyama A."/>
            <person name="Inagaki F."/>
            <person name="Takami H."/>
        </authorList>
    </citation>
    <scope>NUCLEOTIDE SEQUENCE</scope>
    <source>
        <strain evidence="1">Expedition CK06-06</strain>
    </source>
</reference>
<comment type="caution">
    <text evidence="1">The sequence shown here is derived from an EMBL/GenBank/DDBJ whole genome shotgun (WGS) entry which is preliminary data.</text>
</comment>
<dbReference type="EMBL" id="BARU01007181">
    <property type="protein sequence ID" value="GAH42373.1"/>
    <property type="molecule type" value="Genomic_DNA"/>
</dbReference>